<feature type="domain" description="Thiolase C-terminal" evidence="7">
    <location>
        <begin position="274"/>
        <end position="395"/>
    </location>
</feature>
<dbReference type="PANTHER" id="PTHR43365">
    <property type="entry name" value="BLR7806 PROTEIN"/>
    <property type="match status" value="1"/>
</dbReference>
<feature type="active site" description="Acyl-thioester intermediate" evidence="4">
    <location>
        <position position="94"/>
    </location>
</feature>
<feature type="domain" description="Thiolase N-terminal" evidence="6">
    <location>
        <begin position="8"/>
        <end position="265"/>
    </location>
</feature>
<dbReference type="RefSeq" id="WP_322098124.1">
    <property type="nucleotide sequence ID" value="NZ_WLYK01000008.1"/>
</dbReference>
<dbReference type="EC" id="2.3.1.16" evidence="8"/>
<dbReference type="NCBIfam" id="TIGR01930">
    <property type="entry name" value="AcCoA-C-Actrans"/>
    <property type="match status" value="1"/>
</dbReference>
<feature type="active site" description="Proton acceptor" evidence="4">
    <location>
        <position position="352"/>
    </location>
</feature>
<dbReference type="SUPFAM" id="SSF53901">
    <property type="entry name" value="Thiolase-like"/>
    <property type="match status" value="2"/>
</dbReference>
<dbReference type="InterPro" id="IPR016039">
    <property type="entry name" value="Thiolase-like"/>
</dbReference>
<proteinExistence type="inferred from homology"/>
<evidence type="ECO:0000256" key="5">
    <source>
        <dbReference type="RuleBase" id="RU003557"/>
    </source>
</evidence>
<sequence length="396" mass="40633">MTEVRDAVIVDVVRTPSGRGKPGGALSAVHPVDLLAGVLRALVDRTGIDPALVEDVITGCVSQAGQQGLNIGRNALLSAGFPESVPATTIDRQCGSSQQAMHFAAQAIMSGTQDVVIAGGVEMMSRVPMGSAIAGSDPWGPGVAARYPEGLIAQGHSAELIAARAKFTRAELDEYAARSHRLAAAAAAAGDFAGEIVPVTLPDGAVVDTDQTVRAGTTPESLAGLKPSFADPAIAARFPEVDFSITAGNSSPLTDGASAALIMAADTAQRLGLRPRARFHALSVVGDDPLLMLTGVLPATRAVLARSGLTIGEIDAYEVNEAFAPVPMLWQREFAADPDRLNPRGGAIALGHPMGASGVRIMATMLGFLEATGGRYGLQTMCEGGGLANATIVERL</sequence>
<comment type="caution">
    <text evidence="8">The sequence shown here is derived from an EMBL/GenBank/DDBJ whole genome shotgun (WGS) entry which is preliminary data.</text>
</comment>
<keyword evidence="9" id="KW-1185">Reference proteome</keyword>
<gene>
    <name evidence="8" type="ORF">GIS00_18790</name>
</gene>
<dbReference type="Proteomes" id="UP000460221">
    <property type="component" value="Unassembled WGS sequence"/>
</dbReference>
<evidence type="ECO:0000256" key="1">
    <source>
        <dbReference type="ARBA" id="ARBA00010982"/>
    </source>
</evidence>
<evidence type="ECO:0000256" key="4">
    <source>
        <dbReference type="PIRSR" id="PIRSR000429-1"/>
    </source>
</evidence>
<dbReference type="InterPro" id="IPR002155">
    <property type="entry name" value="Thiolase"/>
</dbReference>
<evidence type="ECO:0000256" key="2">
    <source>
        <dbReference type="ARBA" id="ARBA00022679"/>
    </source>
</evidence>
<evidence type="ECO:0000313" key="8">
    <source>
        <dbReference type="EMBL" id="MTD15987.1"/>
    </source>
</evidence>
<reference evidence="8 9" key="1">
    <citation type="submission" date="2019-11" db="EMBL/GenBank/DDBJ databases">
        <authorList>
            <person name="Jiang L.-Q."/>
        </authorList>
    </citation>
    <scope>NUCLEOTIDE SEQUENCE [LARGE SCALE GENOMIC DNA]</scope>
    <source>
        <strain evidence="8 9">YIM 132087</strain>
    </source>
</reference>
<dbReference type="PANTHER" id="PTHR43365:SF1">
    <property type="entry name" value="ACETYL-COA C-ACYLTRANSFERASE"/>
    <property type="match status" value="1"/>
</dbReference>
<dbReference type="PIRSF" id="PIRSF000429">
    <property type="entry name" value="Ac-CoA_Ac_transf"/>
    <property type="match status" value="1"/>
</dbReference>
<organism evidence="8 9">
    <name type="scientific">Nakamurella alba</name>
    <dbReference type="NCBI Taxonomy" id="2665158"/>
    <lineage>
        <taxon>Bacteria</taxon>
        <taxon>Bacillati</taxon>
        <taxon>Actinomycetota</taxon>
        <taxon>Actinomycetes</taxon>
        <taxon>Nakamurellales</taxon>
        <taxon>Nakamurellaceae</taxon>
        <taxon>Nakamurella</taxon>
    </lineage>
</organism>
<accession>A0A7K1FPC0</accession>
<dbReference type="InterPro" id="IPR020617">
    <property type="entry name" value="Thiolase_C"/>
</dbReference>
<evidence type="ECO:0000256" key="3">
    <source>
        <dbReference type="ARBA" id="ARBA00023315"/>
    </source>
</evidence>
<dbReference type="GO" id="GO:0003988">
    <property type="term" value="F:acetyl-CoA C-acyltransferase activity"/>
    <property type="evidence" value="ECO:0007669"/>
    <property type="project" value="UniProtKB-EC"/>
</dbReference>
<dbReference type="Pfam" id="PF02803">
    <property type="entry name" value="Thiolase_C"/>
    <property type="match status" value="1"/>
</dbReference>
<dbReference type="PROSITE" id="PS00737">
    <property type="entry name" value="THIOLASE_2"/>
    <property type="match status" value="1"/>
</dbReference>
<dbReference type="AlphaFoldDB" id="A0A7K1FPC0"/>
<dbReference type="InterPro" id="IPR020613">
    <property type="entry name" value="Thiolase_CS"/>
</dbReference>
<keyword evidence="2 5" id="KW-0808">Transferase</keyword>
<evidence type="ECO:0000313" key="9">
    <source>
        <dbReference type="Proteomes" id="UP000460221"/>
    </source>
</evidence>
<dbReference type="Pfam" id="PF00108">
    <property type="entry name" value="Thiolase_N"/>
    <property type="match status" value="1"/>
</dbReference>
<dbReference type="Gene3D" id="3.40.47.10">
    <property type="match status" value="2"/>
</dbReference>
<name>A0A7K1FPC0_9ACTN</name>
<protein>
    <submittedName>
        <fullName evidence="8">Acetyl-CoA C-acyltransferase</fullName>
        <ecNumber evidence="8">2.3.1.16</ecNumber>
    </submittedName>
</protein>
<dbReference type="CDD" id="cd00751">
    <property type="entry name" value="thiolase"/>
    <property type="match status" value="1"/>
</dbReference>
<evidence type="ECO:0000259" key="6">
    <source>
        <dbReference type="Pfam" id="PF00108"/>
    </source>
</evidence>
<feature type="active site" description="Proton acceptor" evidence="4">
    <location>
        <position position="382"/>
    </location>
</feature>
<comment type="similarity">
    <text evidence="1 5">Belongs to the thiolase-like superfamily. Thiolase family.</text>
</comment>
<keyword evidence="3 5" id="KW-0012">Acyltransferase</keyword>
<dbReference type="EMBL" id="WLYK01000008">
    <property type="protein sequence ID" value="MTD15987.1"/>
    <property type="molecule type" value="Genomic_DNA"/>
</dbReference>
<evidence type="ECO:0000259" key="7">
    <source>
        <dbReference type="Pfam" id="PF02803"/>
    </source>
</evidence>
<dbReference type="InterPro" id="IPR020616">
    <property type="entry name" value="Thiolase_N"/>
</dbReference>